<comment type="caution">
    <text evidence="1">The sequence shown here is derived from an EMBL/GenBank/DDBJ whole genome shotgun (WGS) entry which is preliminary data.</text>
</comment>
<dbReference type="InterPro" id="IPR021698">
    <property type="entry name" value="DUF3280"/>
</dbReference>
<protein>
    <recommendedName>
        <fullName evidence="3">DUF2380 domain-containing protein</fullName>
    </recommendedName>
</protein>
<reference evidence="1 2" key="1">
    <citation type="journal article" date="2015" name="Int. J. Syst. Evol. Microbiol.">
        <title>Burkholderia monticola sp. nov., isolated from mountain soil.</title>
        <authorList>
            <person name="Baek I."/>
            <person name="Seo B."/>
            <person name="Lee I."/>
            <person name="Yi H."/>
            <person name="Chun J."/>
        </authorList>
    </citation>
    <scope>NUCLEOTIDE SEQUENCE [LARGE SCALE GENOMIC DNA]</scope>
    <source>
        <strain evidence="1 2">JC2948</strain>
    </source>
</reference>
<evidence type="ECO:0000313" key="1">
    <source>
        <dbReference type="EMBL" id="KXU83082.1"/>
    </source>
</evidence>
<evidence type="ECO:0000313" key="2">
    <source>
        <dbReference type="Proteomes" id="UP000075613"/>
    </source>
</evidence>
<keyword evidence="2" id="KW-1185">Reference proteome</keyword>
<dbReference type="Pfam" id="PF11684">
    <property type="entry name" value="DUF3280"/>
    <property type="match status" value="1"/>
</dbReference>
<dbReference type="STRING" id="1399968.CI15_28625"/>
<dbReference type="Gene3D" id="3.40.50.10610">
    <property type="entry name" value="ABC-type transport auxiliary lipoprotein component"/>
    <property type="match status" value="1"/>
</dbReference>
<gene>
    <name evidence="1" type="ORF">CI15_28625</name>
</gene>
<dbReference type="EMBL" id="LRBG01000038">
    <property type="protein sequence ID" value="KXU83082.1"/>
    <property type="molecule type" value="Genomic_DNA"/>
</dbReference>
<evidence type="ECO:0008006" key="3">
    <source>
        <dbReference type="Google" id="ProtNLM"/>
    </source>
</evidence>
<name>A0A149PDF5_9BURK</name>
<sequence>MRRWRACSRNRRSARSGSVMHGLRAWLSFRLALLCVGCAGFLVIGVAPAHAGPVSIAVLNCGLLDDNAAYNDADTNRAQAARIEMVSNALRAQLEASQRYHVADNSRAADLIARLGSTQDLTTCDDCARQVGRALGVEQVGVCWVQKVSNLILNLNLRIEDVASGKTVFQRSVDIRGNTDLSWRRGATALVGLLVNDAS</sequence>
<dbReference type="AlphaFoldDB" id="A0A149PDF5"/>
<dbReference type="Proteomes" id="UP000075613">
    <property type="component" value="Unassembled WGS sequence"/>
</dbReference>
<organism evidence="1 2">
    <name type="scientific">Paraburkholderia monticola</name>
    <dbReference type="NCBI Taxonomy" id="1399968"/>
    <lineage>
        <taxon>Bacteria</taxon>
        <taxon>Pseudomonadati</taxon>
        <taxon>Pseudomonadota</taxon>
        <taxon>Betaproteobacteria</taxon>
        <taxon>Burkholderiales</taxon>
        <taxon>Burkholderiaceae</taxon>
        <taxon>Paraburkholderia</taxon>
    </lineage>
</organism>
<proteinExistence type="predicted"/>
<accession>A0A149PDF5</accession>